<feature type="domain" description="RING-type" evidence="2">
    <location>
        <begin position="3"/>
        <end position="43"/>
    </location>
</feature>
<keyword evidence="1" id="KW-0862">Zinc</keyword>
<dbReference type="SMART" id="SM00355">
    <property type="entry name" value="ZnF_C2H2"/>
    <property type="match status" value="4"/>
</dbReference>
<accession>R0MJE7</accession>
<dbReference type="PANTHER" id="PTHR22938:SF0">
    <property type="entry name" value="E3 UBIQUITIN-PROTEIN LIGASE ZNF598"/>
    <property type="match status" value="1"/>
</dbReference>
<dbReference type="OMA" id="EECIICY"/>
<evidence type="ECO:0000259" key="2">
    <source>
        <dbReference type="PROSITE" id="PS50089"/>
    </source>
</evidence>
<dbReference type="AlphaFoldDB" id="R0MJE7"/>
<protein>
    <submittedName>
        <fullName evidence="4">Zinc finger protein YDR266C</fullName>
    </submittedName>
</protein>
<evidence type="ECO:0000313" key="5">
    <source>
        <dbReference type="Proteomes" id="UP000016927"/>
    </source>
</evidence>
<dbReference type="OrthoDB" id="3838338at2759"/>
<dbReference type="Proteomes" id="UP000016927">
    <property type="component" value="Unassembled WGS sequence"/>
</dbReference>
<dbReference type="GO" id="GO:0016567">
    <property type="term" value="P:protein ubiquitination"/>
    <property type="evidence" value="ECO:0007669"/>
    <property type="project" value="TreeGrafter"/>
</dbReference>
<feature type="domain" description="C2H2-type" evidence="3">
    <location>
        <begin position="86"/>
        <end position="109"/>
    </location>
</feature>
<dbReference type="InterPro" id="IPR044288">
    <property type="entry name" value="ZNF598/HEL2"/>
</dbReference>
<dbReference type="InterPro" id="IPR001841">
    <property type="entry name" value="Znf_RING"/>
</dbReference>
<reference evidence="4 5" key="1">
    <citation type="journal article" date="2013" name="BMC Genomics">
        <title>Comparative genomics of parasitic silkworm microsporidia reveal an association between genome expansion and host adaptation.</title>
        <authorList>
            <person name="Pan G."/>
            <person name="Xu J."/>
            <person name="Li T."/>
            <person name="Xia Q."/>
            <person name="Liu S.L."/>
            <person name="Zhang G."/>
            <person name="Li S."/>
            <person name="Li C."/>
            <person name="Liu H."/>
            <person name="Yang L."/>
            <person name="Liu T."/>
            <person name="Zhang X."/>
            <person name="Wu Z."/>
            <person name="Fan W."/>
            <person name="Dang X."/>
            <person name="Xiang H."/>
            <person name="Tao M."/>
            <person name="Li Y."/>
            <person name="Hu J."/>
            <person name="Li Z."/>
            <person name="Lin L."/>
            <person name="Luo J."/>
            <person name="Geng L."/>
            <person name="Wang L."/>
            <person name="Long M."/>
            <person name="Wan Y."/>
            <person name="He N."/>
            <person name="Zhang Z."/>
            <person name="Lu C."/>
            <person name="Keeling P.J."/>
            <person name="Wang J."/>
            <person name="Xiang Z."/>
            <person name="Zhou Z."/>
        </authorList>
    </citation>
    <scope>NUCLEOTIDE SEQUENCE [LARGE SCALE GENOMIC DNA]</scope>
    <source>
        <strain evidence="5">CQ1 / CVCC 102059</strain>
    </source>
</reference>
<dbReference type="PANTHER" id="PTHR22938">
    <property type="entry name" value="ZINC FINGER PROTEIN 598"/>
    <property type="match status" value="1"/>
</dbReference>
<dbReference type="PROSITE" id="PS50157">
    <property type="entry name" value="ZINC_FINGER_C2H2_2"/>
    <property type="match status" value="1"/>
</dbReference>
<evidence type="ECO:0000259" key="3">
    <source>
        <dbReference type="PROSITE" id="PS50157"/>
    </source>
</evidence>
<sequence>MECLICISNNKTVVEYQCKHKICIVCGIRLIFLYNNPNCPLCKQKSSKPFIRSLENVDNLLDYIEDQNVIYQNESCKQKVKEMLSLKCTECDYVSKNKYDLSKHYKSHTLLLCNECFENKKEFWWEFKTFKISTLKLHKNGKLNENGFRGHVFCIHCNIFIYDEPSAIRHCNITHVQCTICDILGFKYKYYSTFRELEQHYKNAHYCCDNKQCVQTKCYAFPYKTELFEHMTRFHKTNIKFSDLKSRNECDIPVMDPCAKSQIDIQNRQKIKQNVIDKNIREFSQIKEVLNNSNEIPDYLNRSIITKLNLNMNTRKAIISRYINTSREEVHNIIESTITKEKSIDECFEQISELVTPDIALKILKDINFEGLQPEVDLKYKEFKNSILFPKFKSSTPPLKKIETSRSIGFKILDLKKSKK</sequence>
<dbReference type="EMBL" id="KB908937">
    <property type="protein sequence ID" value="EOB14335.1"/>
    <property type="molecule type" value="Genomic_DNA"/>
</dbReference>
<dbReference type="GO" id="GO:0008270">
    <property type="term" value="F:zinc ion binding"/>
    <property type="evidence" value="ECO:0007669"/>
    <property type="project" value="UniProtKB-KW"/>
</dbReference>
<gene>
    <name evidence="4" type="primary">YD266</name>
    <name evidence="4" type="ORF">NBO_29g0018</name>
</gene>
<dbReference type="STRING" id="578461.R0MJE7"/>
<organism evidence="4 5">
    <name type="scientific">Nosema bombycis (strain CQ1 / CVCC 102059)</name>
    <name type="common">Microsporidian parasite</name>
    <name type="synonym">Pebrine of silkworm</name>
    <dbReference type="NCBI Taxonomy" id="578461"/>
    <lineage>
        <taxon>Eukaryota</taxon>
        <taxon>Fungi</taxon>
        <taxon>Fungi incertae sedis</taxon>
        <taxon>Microsporidia</taxon>
        <taxon>Nosematidae</taxon>
        <taxon>Nosema</taxon>
    </lineage>
</organism>
<dbReference type="SUPFAM" id="SSF57850">
    <property type="entry name" value="RING/U-box"/>
    <property type="match status" value="1"/>
</dbReference>
<evidence type="ECO:0000256" key="1">
    <source>
        <dbReference type="PROSITE-ProRule" id="PRU00042"/>
    </source>
</evidence>
<keyword evidence="1" id="KW-0479">Metal-binding</keyword>
<dbReference type="HOGENOM" id="CLU_653992_0_0_1"/>
<evidence type="ECO:0000313" key="4">
    <source>
        <dbReference type="EMBL" id="EOB14335.1"/>
    </source>
</evidence>
<dbReference type="Pfam" id="PF13920">
    <property type="entry name" value="zf-C3HC4_3"/>
    <property type="match status" value="1"/>
</dbReference>
<name>R0MJE7_NOSB1</name>
<dbReference type="GO" id="GO:0061630">
    <property type="term" value="F:ubiquitin protein ligase activity"/>
    <property type="evidence" value="ECO:0007669"/>
    <property type="project" value="InterPro"/>
</dbReference>
<dbReference type="Gene3D" id="3.30.40.10">
    <property type="entry name" value="Zinc/RING finger domain, C3HC4 (zinc finger)"/>
    <property type="match status" value="1"/>
</dbReference>
<keyword evidence="1" id="KW-0863">Zinc-finger</keyword>
<dbReference type="GO" id="GO:0072344">
    <property type="term" value="P:rescue of stalled ribosome"/>
    <property type="evidence" value="ECO:0007669"/>
    <property type="project" value="InterPro"/>
</dbReference>
<dbReference type="InterPro" id="IPR013083">
    <property type="entry name" value="Znf_RING/FYVE/PHD"/>
</dbReference>
<dbReference type="GO" id="GO:0043022">
    <property type="term" value="F:ribosome binding"/>
    <property type="evidence" value="ECO:0007669"/>
    <property type="project" value="TreeGrafter"/>
</dbReference>
<dbReference type="VEuPathDB" id="MicrosporidiaDB:NBO_29g0018"/>
<dbReference type="PROSITE" id="PS50089">
    <property type="entry name" value="ZF_RING_2"/>
    <property type="match status" value="1"/>
</dbReference>
<proteinExistence type="predicted"/>
<keyword evidence="5" id="KW-1185">Reference proteome</keyword>
<dbReference type="InterPro" id="IPR013087">
    <property type="entry name" value="Znf_C2H2_type"/>
</dbReference>